<accession>A0A2C9CML7</accession>
<dbReference type="OrthoDB" id="9794206at2"/>
<dbReference type="InterPro" id="IPR007833">
    <property type="entry name" value="Capsule_polysaccharide_synth"/>
</dbReference>
<dbReference type="EMBL" id="OCTN01000001">
    <property type="protein sequence ID" value="SOH92457.1"/>
    <property type="molecule type" value="Genomic_DNA"/>
</dbReference>
<proteinExistence type="predicted"/>
<organism evidence="1 2">
    <name type="scientific">Pontivivens marinum</name>
    <dbReference type="NCBI Taxonomy" id="1690039"/>
    <lineage>
        <taxon>Bacteria</taxon>
        <taxon>Pseudomonadati</taxon>
        <taxon>Pseudomonadota</taxon>
        <taxon>Alphaproteobacteria</taxon>
        <taxon>Rhodobacterales</taxon>
        <taxon>Paracoccaceae</taxon>
        <taxon>Pontivivens</taxon>
    </lineage>
</organism>
<evidence type="ECO:0000313" key="1">
    <source>
        <dbReference type="EMBL" id="SOH92457.1"/>
    </source>
</evidence>
<name>A0A2C9CML7_9RHOB</name>
<dbReference type="RefSeq" id="WP_145996690.1">
    <property type="nucleotide sequence ID" value="NZ_OCTN01000001.1"/>
</dbReference>
<dbReference type="AlphaFoldDB" id="A0A2C9CML7"/>
<dbReference type="Pfam" id="PF05159">
    <property type="entry name" value="Capsule_synth"/>
    <property type="match status" value="1"/>
</dbReference>
<dbReference type="Proteomes" id="UP000220034">
    <property type="component" value="Unassembled WGS sequence"/>
</dbReference>
<sequence length="431" mass="48489">MREVRHFLLLQGPHGPFYAQLAEKLRAAGHKVSRLAFNAGDCAEWPDADSLLCYRDISDNFGPWLQALLQERGVTDVVLYGDHRWMHRIAANIAKQTRRRLHFLEEGYLRPHWITYERDGVNGGSLLMDMPIERICELANHIPERDRPAPDQWGAMGRHLWHGLHYHRAVGKGASDWPMVPPARGISLSNERDYALRALLDLPIRARRRRRAQRRLNNSGAPYHVALLQLGHDASVQAHSPYSNMASFMKDVAVGFAKGAPTHHHLVFKFHPFEDGREGLHRVARKLESELDLTGRVHLLEGERLASLLDTALSVVTINSTAAQQAMWRGLPVRAAGRAIYAKRGLVSAQPMHDFFARPELPDHAAYLAFRRVLLATSQVKGGFYTATGRATLLRNLVDMMLAAEGPYACMDRDLAATDAIILPFRSGRDS</sequence>
<dbReference type="GO" id="GO:0000271">
    <property type="term" value="P:polysaccharide biosynthetic process"/>
    <property type="evidence" value="ECO:0007669"/>
    <property type="project" value="InterPro"/>
</dbReference>
<dbReference type="GO" id="GO:0015774">
    <property type="term" value="P:polysaccharide transport"/>
    <property type="evidence" value="ECO:0007669"/>
    <property type="project" value="InterPro"/>
</dbReference>
<evidence type="ECO:0000313" key="2">
    <source>
        <dbReference type="Proteomes" id="UP000220034"/>
    </source>
</evidence>
<gene>
    <name evidence="1" type="ORF">SAMN06273572_101304</name>
</gene>
<protein>
    <submittedName>
        <fullName evidence="1">Capsular polysaccharide export protein</fullName>
    </submittedName>
</protein>
<reference evidence="2" key="1">
    <citation type="submission" date="2017-09" db="EMBL/GenBank/DDBJ databases">
        <authorList>
            <person name="Varghese N."/>
            <person name="Submissions S."/>
        </authorList>
    </citation>
    <scope>NUCLEOTIDE SEQUENCE [LARGE SCALE GENOMIC DNA]</scope>
    <source>
        <strain evidence="2">C7</strain>
    </source>
</reference>
<keyword evidence="2" id="KW-1185">Reference proteome</keyword>